<dbReference type="EMBL" id="LR134343">
    <property type="protein sequence ID" value="VEG13426.1"/>
    <property type="molecule type" value="Genomic_DNA"/>
</dbReference>
<reference evidence="1 2" key="1">
    <citation type="submission" date="2018-12" db="EMBL/GenBank/DDBJ databases">
        <authorList>
            <consortium name="Pathogen Informatics"/>
        </authorList>
    </citation>
    <scope>NUCLEOTIDE SEQUENCE [LARGE SCALE GENOMIC DNA]</scope>
    <source>
        <strain evidence="1 2">NCTC10297</strain>
    </source>
</reference>
<protein>
    <submittedName>
        <fullName evidence="1">Uncharacterized protein</fullName>
    </submittedName>
</protein>
<dbReference type="Proteomes" id="UP000274100">
    <property type="component" value="Chromosome"/>
</dbReference>
<sequence>MALYSLRVIYNAFCKIPNKTLVDYQTIKPKNLENQARVLDK</sequence>
<evidence type="ECO:0000313" key="2">
    <source>
        <dbReference type="Proteomes" id="UP000274100"/>
    </source>
</evidence>
<organism evidence="1 2">
    <name type="scientific">Moraxella cuniculi</name>
    <dbReference type="NCBI Taxonomy" id="34061"/>
    <lineage>
        <taxon>Bacteria</taxon>
        <taxon>Pseudomonadati</taxon>
        <taxon>Pseudomonadota</taxon>
        <taxon>Gammaproteobacteria</taxon>
        <taxon>Moraxellales</taxon>
        <taxon>Moraxellaceae</taxon>
        <taxon>Moraxella</taxon>
    </lineage>
</organism>
<dbReference type="AlphaFoldDB" id="A0A448GX90"/>
<proteinExistence type="predicted"/>
<dbReference type="KEGG" id="mcun:NCTC10297_01389"/>
<name>A0A448GX90_9GAMM</name>
<evidence type="ECO:0000313" key="1">
    <source>
        <dbReference type="EMBL" id="VEG13426.1"/>
    </source>
</evidence>
<gene>
    <name evidence="1" type="ORF">NCTC10297_01389</name>
</gene>
<accession>A0A448GX90</accession>